<dbReference type="PROSITE" id="PS50011">
    <property type="entry name" value="PROTEIN_KINASE_DOM"/>
    <property type="match status" value="1"/>
</dbReference>
<dbReference type="GO" id="GO:0044779">
    <property type="term" value="P:meiotic spindle checkpoint signaling"/>
    <property type="evidence" value="ECO:0007669"/>
    <property type="project" value="UniProtKB-ARBA"/>
</dbReference>
<name>A0A9P4IC95_9PEZI</name>
<dbReference type="InterPro" id="IPR000719">
    <property type="entry name" value="Prot_kinase_dom"/>
</dbReference>
<dbReference type="PROSITE" id="PS00108">
    <property type="entry name" value="PROTEIN_KINASE_ST"/>
    <property type="match status" value="1"/>
</dbReference>
<dbReference type="GO" id="GO:0045143">
    <property type="term" value="P:homologous chromosome segregation"/>
    <property type="evidence" value="ECO:0007669"/>
    <property type="project" value="UniProtKB-ARBA"/>
</dbReference>
<gene>
    <name evidence="18" type="ORF">NA57DRAFT_56551</name>
</gene>
<evidence type="ECO:0000256" key="14">
    <source>
        <dbReference type="RuleBase" id="RU000304"/>
    </source>
</evidence>
<comment type="caution">
    <text evidence="18">The sequence shown here is derived from an EMBL/GenBank/DDBJ whole genome shotgun (WGS) entry which is preliminary data.</text>
</comment>
<dbReference type="AlphaFoldDB" id="A0A9P4IC95"/>
<dbReference type="GO" id="GO:0032465">
    <property type="term" value="P:regulation of cytokinesis"/>
    <property type="evidence" value="ECO:0007669"/>
    <property type="project" value="UniProtKB-ARBA"/>
</dbReference>
<evidence type="ECO:0000256" key="4">
    <source>
        <dbReference type="ARBA" id="ARBA00022679"/>
    </source>
</evidence>
<dbReference type="Gene3D" id="1.10.510.10">
    <property type="entry name" value="Transferase(Phosphotransferase) domain 1"/>
    <property type="match status" value="1"/>
</dbReference>
<evidence type="ECO:0000256" key="16">
    <source>
        <dbReference type="SAM" id="MobiDB-lite"/>
    </source>
</evidence>
<feature type="compositionally biased region" description="Low complexity" evidence="16">
    <location>
        <begin position="87"/>
        <end position="101"/>
    </location>
</feature>
<dbReference type="PROSITE" id="PS00107">
    <property type="entry name" value="PROTEIN_KINASE_ATP"/>
    <property type="match status" value="1"/>
</dbReference>
<evidence type="ECO:0000256" key="9">
    <source>
        <dbReference type="ARBA" id="ARBA00048679"/>
    </source>
</evidence>
<keyword evidence="19" id="KW-1185">Reference proteome</keyword>
<dbReference type="OrthoDB" id="377346at2759"/>
<evidence type="ECO:0000256" key="13">
    <source>
        <dbReference type="PROSITE-ProRule" id="PRU10141"/>
    </source>
</evidence>
<organism evidence="18 19">
    <name type="scientific">Rhizodiscina lignyota</name>
    <dbReference type="NCBI Taxonomy" id="1504668"/>
    <lineage>
        <taxon>Eukaryota</taxon>
        <taxon>Fungi</taxon>
        <taxon>Dikarya</taxon>
        <taxon>Ascomycota</taxon>
        <taxon>Pezizomycotina</taxon>
        <taxon>Dothideomycetes</taxon>
        <taxon>Pleosporomycetidae</taxon>
        <taxon>Aulographales</taxon>
        <taxon>Rhizodiscinaceae</taxon>
        <taxon>Rhizodiscina</taxon>
    </lineage>
</organism>
<dbReference type="GO" id="GO:0008608">
    <property type="term" value="P:attachment of spindle microtubules to kinetochore"/>
    <property type="evidence" value="ECO:0007669"/>
    <property type="project" value="UniProtKB-ARBA"/>
</dbReference>
<comment type="similarity">
    <text evidence="15">Belongs to the protein kinase superfamily. Ser/Thr protein kinase family. Aurora subfamily.</text>
</comment>
<evidence type="ECO:0000256" key="2">
    <source>
        <dbReference type="ARBA" id="ARBA00021157"/>
    </source>
</evidence>
<feature type="region of interest" description="Disordered" evidence="16">
    <location>
        <begin position="76"/>
        <end position="116"/>
    </location>
</feature>
<feature type="binding site" evidence="11 13">
    <location>
        <position position="153"/>
    </location>
    <ligand>
        <name>ATP</name>
        <dbReference type="ChEBI" id="CHEBI:30616"/>
    </ligand>
</feature>
<dbReference type="GO" id="GO:0000776">
    <property type="term" value="C:kinetochore"/>
    <property type="evidence" value="ECO:0007669"/>
    <property type="project" value="UniProtKB-ARBA"/>
</dbReference>
<dbReference type="GO" id="GO:0032133">
    <property type="term" value="C:chromosome passenger complex"/>
    <property type="evidence" value="ECO:0007669"/>
    <property type="project" value="UniProtKB-ARBA"/>
</dbReference>
<dbReference type="CDD" id="cd14007">
    <property type="entry name" value="STKc_Aurora"/>
    <property type="match status" value="1"/>
</dbReference>
<dbReference type="GO" id="GO:0051233">
    <property type="term" value="C:spindle midzone"/>
    <property type="evidence" value="ECO:0007669"/>
    <property type="project" value="UniProtKB-ARBA"/>
</dbReference>
<reference evidence="18" key="1">
    <citation type="journal article" date="2020" name="Stud. Mycol.">
        <title>101 Dothideomycetes genomes: a test case for predicting lifestyles and emergence of pathogens.</title>
        <authorList>
            <person name="Haridas S."/>
            <person name="Albert R."/>
            <person name="Binder M."/>
            <person name="Bloem J."/>
            <person name="Labutti K."/>
            <person name="Salamov A."/>
            <person name="Andreopoulos B."/>
            <person name="Baker S."/>
            <person name="Barry K."/>
            <person name="Bills G."/>
            <person name="Bluhm B."/>
            <person name="Cannon C."/>
            <person name="Castanera R."/>
            <person name="Culley D."/>
            <person name="Daum C."/>
            <person name="Ezra D."/>
            <person name="Gonzalez J."/>
            <person name="Henrissat B."/>
            <person name="Kuo A."/>
            <person name="Liang C."/>
            <person name="Lipzen A."/>
            <person name="Lutzoni F."/>
            <person name="Magnuson J."/>
            <person name="Mondo S."/>
            <person name="Nolan M."/>
            <person name="Ohm R."/>
            <person name="Pangilinan J."/>
            <person name="Park H.-J."/>
            <person name="Ramirez L."/>
            <person name="Alfaro M."/>
            <person name="Sun H."/>
            <person name="Tritt A."/>
            <person name="Yoshinaga Y."/>
            <person name="Zwiers L.-H."/>
            <person name="Turgeon B."/>
            <person name="Goodwin S."/>
            <person name="Spatafora J."/>
            <person name="Crous P."/>
            <person name="Grigoriev I."/>
        </authorList>
    </citation>
    <scope>NUCLEOTIDE SEQUENCE</scope>
    <source>
        <strain evidence="18">CBS 133067</strain>
    </source>
</reference>
<dbReference type="FunFam" id="3.30.200.20:FF:000042">
    <property type="entry name" value="Aurora kinase A"/>
    <property type="match status" value="1"/>
</dbReference>
<dbReference type="InterPro" id="IPR008271">
    <property type="entry name" value="Ser/Thr_kinase_AS"/>
</dbReference>
<dbReference type="GO" id="GO:0005524">
    <property type="term" value="F:ATP binding"/>
    <property type="evidence" value="ECO:0007669"/>
    <property type="project" value="UniProtKB-UniRule"/>
</dbReference>
<dbReference type="FunFam" id="1.10.510.10:FF:000235">
    <property type="entry name" value="Serine/threonine-protein kinase ark1"/>
    <property type="match status" value="1"/>
</dbReference>
<dbReference type="EC" id="2.7.11.1" evidence="1 15"/>
<keyword evidence="3 14" id="KW-0723">Serine/threonine-protein kinase</keyword>
<feature type="cross-link" description="Glycyl lysine isopeptide (Lys-Gly) (interchain with G-Cter in SUMO2)" evidence="12">
    <location>
        <position position="249"/>
    </location>
</feature>
<dbReference type="GO" id="GO:1902115">
    <property type="term" value="P:regulation of organelle assembly"/>
    <property type="evidence" value="ECO:0007669"/>
    <property type="project" value="UniProtKB-ARBA"/>
</dbReference>
<protein>
    <recommendedName>
        <fullName evidence="2 15">Aurora kinase</fullName>
        <ecNumber evidence="1 15">2.7.11.1</ecNumber>
    </recommendedName>
</protein>
<evidence type="ECO:0000256" key="15">
    <source>
        <dbReference type="RuleBase" id="RU367134"/>
    </source>
</evidence>
<dbReference type="EMBL" id="ML978126">
    <property type="protein sequence ID" value="KAF2098915.1"/>
    <property type="molecule type" value="Genomic_DNA"/>
</dbReference>
<dbReference type="InterPro" id="IPR030616">
    <property type="entry name" value="Aur-like"/>
</dbReference>
<dbReference type="GO" id="GO:0072479">
    <property type="term" value="P:response to mitotic cell cycle spindle assembly checkpoint signaling"/>
    <property type="evidence" value="ECO:0007669"/>
    <property type="project" value="UniProtKB-ARBA"/>
</dbReference>
<evidence type="ECO:0000313" key="19">
    <source>
        <dbReference type="Proteomes" id="UP000799772"/>
    </source>
</evidence>
<keyword evidence="7 11" id="KW-0067">ATP-binding</keyword>
<feature type="binding site" evidence="11">
    <location>
        <position position="134"/>
    </location>
    <ligand>
        <name>ATP</name>
        <dbReference type="ChEBI" id="CHEBI:30616"/>
    </ligand>
</feature>
<dbReference type="PANTHER" id="PTHR24350">
    <property type="entry name" value="SERINE/THREONINE-PROTEIN KINASE IAL-RELATED"/>
    <property type="match status" value="1"/>
</dbReference>
<keyword evidence="6 15" id="KW-0418">Kinase</keyword>
<dbReference type="Proteomes" id="UP000799772">
    <property type="component" value="Unassembled WGS sequence"/>
</dbReference>
<evidence type="ECO:0000256" key="7">
    <source>
        <dbReference type="ARBA" id="ARBA00022840"/>
    </source>
</evidence>
<comment type="catalytic activity">
    <reaction evidence="8 15">
        <text>L-threonyl-[protein] + ATP = O-phospho-L-threonyl-[protein] + ADP + H(+)</text>
        <dbReference type="Rhea" id="RHEA:46608"/>
        <dbReference type="Rhea" id="RHEA-COMP:11060"/>
        <dbReference type="Rhea" id="RHEA-COMP:11605"/>
        <dbReference type="ChEBI" id="CHEBI:15378"/>
        <dbReference type="ChEBI" id="CHEBI:30013"/>
        <dbReference type="ChEBI" id="CHEBI:30616"/>
        <dbReference type="ChEBI" id="CHEBI:61977"/>
        <dbReference type="ChEBI" id="CHEBI:456216"/>
        <dbReference type="EC" id="2.7.11.1"/>
    </reaction>
</comment>
<keyword evidence="4 15" id="KW-0808">Transferase</keyword>
<keyword evidence="5 11" id="KW-0547">Nucleotide-binding</keyword>
<evidence type="ECO:0000256" key="1">
    <source>
        <dbReference type="ARBA" id="ARBA00012513"/>
    </source>
</evidence>
<accession>A0A9P4IC95</accession>
<dbReference type="SUPFAM" id="SSF56112">
    <property type="entry name" value="Protein kinase-like (PK-like)"/>
    <property type="match status" value="1"/>
</dbReference>
<evidence type="ECO:0000259" key="17">
    <source>
        <dbReference type="PROSITE" id="PS50011"/>
    </source>
</evidence>
<dbReference type="GO" id="GO:0090266">
    <property type="term" value="P:regulation of mitotic cell cycle spindle assembly checkpoint"/>
    <property type="evidence" value="ECO:0007669"/>
    <property type="project" value="UniProtKB-ARBA"/>
</dbReference>
<feature type="compositionally biased region" description="Polar residues" evidence="16">
    <location>
        <begin position="105"/>
        <end position="115"/>
    </location>
</feature>
<evidence type="ECO:0000256" key="8">
    <source>
        <dbReference type="ARBA" id="ARBA00047899"/>
    </source>
</evidence>
<evidence type="ECO:0000313" key="18">
    <source>
        <dbReference type="EMBL" id="KAF2098915.1"/>
    </source>
</evidence>
<dbReference type="Pfam" id="PF00069">
    <property type="entry name" value="Pkinase"/>
    <property type="match status" value="1"/>
</dbReference>
<evidence type="ECO:0000256" key="12">
    <source>
        <dbReference type="PIRSR" id="PIRSR630616-3"/>
    </source>
</evidence>
<feature type="active site" description="Proton acceptor" evidence="10">
    <location>
        <position position="247"/>
    </location>
</feature>
<feature type="domain" description="Protein kinase" evidence="17">
    <location>
        <begin position="124"/>
        <end position="377"/>
    </location>
</feature>
<feature type="binding site" evidence="11">
    <location>
        <begin position="251"/>
        <end position="252"/>
    </location>
    <ligand>
        <name>ATP</name>
        <dbReference type="ChEBI" id="CHEBI:30616"/>
    </ligand>
</feature>
<comment type="catalytic activity">
    <reaction evidence="9 15">
        <text>L-seryl-[protein] + ATP = O-phospho-L-seryl-[protein] + ADP + H(+)</text>
        <dbReference type="Rhea" id="RHEA:17989"/>
        <dbReference type="Rhea" id="RHEA-COMP:9863"/>
        <dbReference type="Rhea" id="RHEA-COMP:11604"/>
        <dbReference type="ChEBI" id="CHEBI:15378"/>
        <dbReference type="ChEBI" id="CHEBI:29999"/>
        <dbReference type="ChEBI" id="CHEBI:30616"/>
        <dbReference type="ChEBI" id="CHEBI:83421"/>
        <dbReference type="ChEBI" id="CHEBI:456216"/>
        <dbReference type="EC" id="2.7.11.1"/>
    </reaction>
</comment>
<dbReference type="InterPro" id="IPR017441">
    <property type="entry name" value="Protein_kinase_ATP_BS"/>
</dbReference>
<dbReference type="GO" id="GO:0004674">
    <property type="term" value="F:protein serine/threonine kinase activity"/>
    <property type="evidence" value="ECO:0007669"/>
    <property type="project" value="UniProtKB-KW"/>
</dbReference>
<evidence type="ECO:0000256" key="6">
    <source>
        <dbReference type="ARBA" id="ARBA00022777"/>
    </source>
</evidence>
<evidence type="ECO:0000256" key="5">
    <source>
        <dbReference type="ARBA" id="ARBA00022741"/>
    </source>
</evidence>
<evidence type="ECO:0000256" key="11">
    <source>
        <dbReference type="PIRSR" id="PIRSR630616-2"/>
    </source>
</evidence>
<dbReference type="GO" id="GO:0000819">
    <property type="term" value="P:sister chromatid segregation"/>
    <property type="evidence" value="ECO:0007669"/>
    <property type="project" value="UniProtKB-ARBA"/>
</dbReference>
<feature type="binding site" evidence="11">
    <location>
        <begin position="202"/>
        <end position="204"/>
    </location>
    <ligand>
        <name>ATP</name>
        <dbReference type="ChEBI" id="CHEBI:30616"/>
    </ligand>
</feature>
<dbReference type="SMART" id="SM00220">
    <property type="entry name" value="S_TKc"/>
    <property type="match status" value="1"/>
</dbReference>
<sequence length="404" mass="45645">MGTQTLEASFERITVNDDYDDLYNPSAYHKSKGSLSTAMTLTGLATSTSAGNRMKLPLQKLQSTTTTTSTITKVHLPSQVAQHNRDQSSSAASRPSDDPSALTHVRSSIPQQPSSPKLFHLGMFEIGKPLGKGKFGRVYLAKHRSSGFICALKVLHKSELQMGKVEKQVRREIEIQSNLAHPNILRLYGHFHDAKRIFLILEFAGKGELYKHLRKEVRFPEWKAAQYIAQMAAALKYLHKKHVMHRDIKPENILVGIHGEIKISDFGWSVHAPNNRRKTMCGTLDYLPPEMIKPTGNDSFYSEKVDLWSLGVLTYEFLCGEAPFEDEPLKTQKRIVRCEMTVPGYVSAEAKDLIKKLLVVDPEKRISLEDVERHPWIIKHCVKGERATNRSAELAKMMRKSGDK</sequence>
<feature type="binding site" evidence="11">
    <location>
        <position position="265"/>
    </location>
    <ligand>
        <name>ATP</name>
        <dbReference type="ChEBI" id="CHEBI:30616"/>
    </ligand>
</feature>
<proteinExistence type="inferred from homology"/>
<evidence type="ECO:0000256" key="3">
    <source>
        <dbReference type="ARBA" id="ARBA00022527"/>
    </source>
</evidence>
<dbReference type="InterPro" id="IPR011009">
    <property type="entry name" value="Kinase-like_dom_sf"/>
</dbReference>
<evidence type="ECO:0000256" key="10">
    <source>
        <dbReference type="PIRSR" id="PIRSR630616-1"/>
    </source>
</evidence>